<feature type="compositionally biased region" description="Polar residues" evidence="1">
    <location>
        <begin position="76"/>
        <end position="91"/>
    </location>
</feature>
<evidence type="ECO:0000313" key="2">
    <source>
        <dbReference type="EMBL" id="KAG2387570.1"/>
    </source>
</evidence>
<comment type="caution">
    <text evidence="2">The sequence shown here is derived from an EMBL/GenBank/DDBJ whole genome shotgun (WGS) entry which is preliminary data.</text>
</comment>
<feature type="compositionally biased region" description="Low complexity" evidence="1">
    <location>
        <begin position="176"/>
        <end position="211"/>
    </location>
</feature>
<reference evidence="2 3" key="1">
    <citation type="journal article" date="2018" name="BMC Genomics">
        <title>The genome of Naegleria lovaniensis, the basis for a comparative approach to unravel pathogenicity factors of the human pathogenic amoeba N. fowleri.</title>
        <authorList>
            <person name="Liechti N."/>
            <person name="Schurch N."/>
            <person name="Bruggmann R."/>
            <person name="Wittwer M."/>
        </authorList>
    </citation>
    <scope>NUCLEOTIDE SEQUENCE [LARGE SCALE GENOMIC DNA]</scope>
    <source>
        <strain evidence="2 3">ATCC 30569</strain>
    </source>
</reference>
<dbReference type="Proteomes" id="UP000816034">
    <property type="component" value="Unassembled WGS sequence"/>
</dbReference>
<organism evidence="2 3">
    <name type="scientific">Naegleria lovaniensis</name>
    <name type="common">Amoeba</name>
    <dbReference type="NCBI Taxonomy" id="51637"/>
    <lineage>
        <taxon>Eukaryota</taxon>
        <taxon>Discoba</taxon>
        <taxon>Heterolobosea</taxon>
        <taxon>Tetramitia</taxon>
        <taxon>Eutetramitia</taxon>
        <taxon>Vahlkampfiidae</taxon>
        <taxon>Naegleria</taxon>
    </lineage>
</organism>
<evidence type="ECO:0000256" key="1">
    <source>
        <dbReference type="SAM" id="MobiDB-lite"/>
    </source>
</evidence>
<feature type="compositionally biased region" description="Polar residues" evidence="1">
    <location>
        <begin position="111"/>
        <end position="147"/>
    </location>
</feature>
<evidence type="ECO:0000313" key="3">
    <source>
        <dbReference type="Proteomes" id="UP000816034"/>
    </source>
</evidence>
<feature type="compositionally biased region" description="Basic and acidic residues" evidence="1">
    <location>
        <begin position="220"/>
        <end position="229"/>
    </location>
</feature>
<gene>
    <name evidence="2" type="ORF">C9374_001164</name>
</gene>
<feature type="compositionally biased region" description="Low complexity" evidence="1">
    <location>
        <begin position="92"/>
        <end position="110"/>
    </location>
</feature>
<keyword evidence="3" id="KW-1185">Reference proteome</keyword>
<feature type="compositionally biased region" description="Acidic residues" evidence="1">
    <location>
        <begin position="245"/>
        <end position="266"/>
    </location>
</feature>
<dbReference type="RefSeq" id="XP_044551562.1">
    <property type="nucleotide sequence ID" value="XM_044687316.1"/>
</dbReference>
<protein>
    <submittedName>
        <fullName evidence="2">Uncharacterized protein</fullName>
    </submittedName>
</protein>
<proteinExistence type="predicted"/>
<feature type="region of interest" description="Disordered" evidence="1">
    <location>
        <begin position="75"/>
        <end position="270"/>
    </location>
</feature>
<dbReference type="AlphaFoldDB" id="A0AA88GVB9"/>
<name>A0AA88GVB9_NAELO</name>
<accession>A0AA88GVB9</accession>
<sequence>MDSNGNDEFLTFKPVCADPVKAVLDKISNSRYANQFPNPKDELRFATMLADKSHLLQTYLNKDWVEIIPTTHSHKQQIMIQPNSSETSPRASNPHSQNHSHQQNSMSGSNTSNNLDATAASSSSPLHNELMHSTPTPSHGTVGSSVFSGEECSHHSLTQLNHHEMNSSGGRIRNRTTVTSSSTMTTTNNVSFHPVIMNESSNNNNNNQMNNTSVPQRSPHAFDEDHQDHEEEDEDNEHDNHHEDADEEDTESTDGSESEEDEETEEEKQVMNEFIEEQKKQLLKGKVDIKLIIVDQERDQKLKSSARKLLSPILSKFSSSISSFGMFHSSILIGNWILEWNDSALCVPRRTLSKAALFCADLEPITTLEDLDVVINKLADVIVEWNTTKKYKPMGGNRCIYGNCQDFCEAVLARIGVDFRIKNPYVRHFFEQLKKKGSTDLKLYFQKEEAEVPNSFANKFKLLSASGGSNSIKFATHEQLDQFVLRCLRIDPEMKTNYPDVWSLLKGFDRAFWLRHLAWEEMKEKKRRELVSVERNLFKISQLRRAKKLTDEDVLTENRLFERANEIKKEFERIEKEGKPVRPFMGKQLDERKELVEVDLCPFSNPLTTYSIRLYH</sequence>
<dbReference type="EMBL" id="PYSW02000012">
    <property type="protein sequence ID" value="KAG2387570.1"/>
    <property type="molecule type" value="Genomic_DNA"/>
</dbReference>
<dbReference type="GeneID" id="68093620"/>